<reference evidence="9 10" key="1">
    <citation type="submission" date="2020-10" db="EMBL/GenBank/DDBJ databases">
        <title>Complete genome sequence of Paludibaculum fermentans P105T, a facultatively anaerobic acidobacterium capable of dissimilatory Fe(III) reduction.</title>
        <authorList>
            <person name="Dedysh S.N."/>
            <person name="Beletsky A.V."/>
            <person name="Kulichevskaya I.S."/>
            <person name="Mardanov A.V."/>
            <person name="Ravin N.V."/>
        </authorList>
    </citation>
    <scope>NUCLEOTIDE SEQUENCE [LARGE SCALE GENOMIC DNA]</scope>
    <source>
        <strain evidence="9 10">P105</strain>
    </source>
</reference>
<sequence length="448" mass="49918">MAKLTATWQNANVLSHVFDQLSDALVLYDTNHLITGVNAAAEKLFGMGAEELVGKDCHEMFRCQDCEPGCGMHTGLTQPSNGNSTVRLRTQNGMERLVVIRTSQIHNSEGELEGAVAAIKDVTAEVEPQKREIICESPAMLEMMHFVRRVAISEATTILLEGENGVGKDLIAKTLHYQSTRQAEPFIAINCAAIPDTLLESELFGYEKGAFTDARAQKKGIFELADKGTLFLDEIGEIPLMLQAKLLRVLEEQCFRRLGGLKDIKLELRVVAATNKNLREAVKEGAFRQDLFFRLNVIHITIPPLRERPEDVPPLANFFLQHYNKKFKRHMDGIAPDAMRLLITHDWPGNVRELRNAIERAMILEDSSYITAPSLPMSVSHSNAIAAAAAPAAFAPGFPDEGISLEDSERRLLVSALEKTSGNQTQAARLLRITRDTLRYKMKKFDLR</sequence>
<gene>
    <name evidence="9" type="ORF">IRI77_06665</name>
</gene>
<dbReference type="InterPro" id="IPR000014">
    <property type="entry name" value="PAS"/>
</dbReference>
<dbReference type="Pfam" id="PF00158">
    <property type="entry name" value="Sigma54_activat"/>
    <property type="match status" value="1"/>
</dbReference>
<feature type="domain" description="Sigma-54 factor interaction" evidence="7">
    <location>
        <begin position="133"/>
        <end position="363"/>
    </location>
</feature>
<proteinExistence type="predicted"/>
<dbReference type="Gene3D" id="3.40.50.300">
    <property type="entry name" value="P-loop containing nucleotide triphosphate hydrolases"/>
    <property type="match status" value="1"/>
</dbReference>
<dbReference type="GO" id="GO:0006355">
    <property type="term" value="P:regulation of DNA-templated transcription"/>
    <property type="evidence" value="ECO:0007669"/>
    <property type="project" value="InterPro"/>
</dbReference>
<keyword evidence="1" id="KW-0547">Nucleotide-binding</keyword>
<evidence type="ECO:0000256" key="6">
    <source>
        <dbReference type="ARBA" id="ARBA00023163"/>
    </source>
</evidence>
<evidence type="ECO:0000313" key="9">
    <source>
        <dbReference type="EMBL" id="QOY89629.1"/>
    </source>
</evidence>
<dbReference type="Gene3D" id="3.30.450.20">
    <property type="entry name" value="PAS domain"/>
    <property type="match status" value="1"/>
</dbReference>
<dbReference type="PROSITE" id="PS50045">
    <property type="entry name" value="SIGMA54_INTERACT_4"/>
    <property type="match status" value="1"/>
</dbReference>
<dbReference type="InterPro" id="IPR003593">
    <property type="entry name" value="AAA+_ATPase"/>
</dbReference>
<dbReference type="SMART" id="SM00382">
    <property type="entry name" value="AAA"/>
    <property type="match status" value="1"/>
</dbReference>
<dbReference type="AlphaFoldDB" id="A0A7S7NTW2"/>
<dbReference type="FunFam" id="3.40.50.300:FF:000006">
    <property type="entry name" value="DNA-binding transcriptional regulator NtrC"/>
    <property type="match status" value="1"/>
</dbReference>
<dbReference type="CDD" id="cd00009">
    <property type="entry name" value="AAA"/>
    <property type="match status" value="1"/>
</dbReference>
<evidence type="ECO:0000256" key="5">
    <source>
        <dbReference type="ARBA" id="ARBA00023159"/>
    </source>
</evidence>
<protein>
    <submittedName>
        <fullName evidence="9">Sigma 54-interacting transcriptional regulator</fullName>
    </submittedName>
</protein>
<evidence type="ECO:0000256" key="3">
    <source>
        <dbReference type="ARBA" id="ARBA00023015"/>
    </source>
</evidence>
<dbReference type="KEGG" id="pfer:IRI77_06665"/>
<dbReference type="EMBL" id="CP063849">
    <property type="protein sequence ID" value="QOY89629.1"/>
    <property type="molecule type" value="Genomic_DNA"/>
</dbReference>
<keyword evidence="5" id="KW-0010">Activator</keyword>
<name>A0A7S7NTW2_PALFE</name>
<dbReference type="SUPFAM" id="SSF55785">
    <property type="entry name" value="PYP-like sensor domain (PAS domain)"/>
    <property type="match status" value="1"/>
</dbReference>
<dbReference type="Pfam" id="PF13426">
    <property type="entry name" value="PAS_9"/>
    <property type="match status" value="1"/>
</dbReference>
<evidence type="ECO:0000256" key="2">
    <source>
        <dbReference type="ARBA" id="ARBA00022840"/>
    </source>
</evidence>
<dbReference type="Gene3D" id="1.10.8.60">
    <property type="match status" value="1"/>
</dbReference>
<keyword evidence="10" id="KW-1185">Reference proteome</keyword>
<dbReference type="Gene3D" id="1.10.10.60">
    <property type="entry name" value="Homeodomain-like"/>
    <property type="match status" value="1"/>
</dbReference>
<evidence type="ECO:0000313" key="10">
    <source>
        <dbReference type="Proteomes" id="UP000593892"/>
    </source>
</evidence>
<dbReference type="PROSITE" id="PS00676">
    <property type="entry name" value="SIGMA54_INTERACT_2"/>
    <property type="match status" value="1"/>
</dbReference>
<dbReference type="CDD" id="cd00130">
    <property type="entry name" value="PAS"/>
    <property type="match status" value="1"/>
</dbReference>
<dbReference type="GO" id="GO:0043565">
    <property type="term" value="F:sequence-specific DNA binding"/>
    <property type="evidence" value="ECO:0007669"/>
    <property type="project" value="InterPro"/>
</dbReference>
<dbReference type="NCBIfam" id="TIGR00229">
    <property type="entry name" value="sensory_box"/>
    <property type="match status" value="1"/>
</dbReference>
<dbReference type="FunFam" id="1.10.8.60:FF:000014">
    <property type="entry name" value="DNA-binding transcriptional regulator NtrC"/>
    <property type="match status" value="1"/>
</dbReference>
<dbReference type="InterPro" id="IPR035965">
    <property type="entry name" value="PAS-like_dom_sf"/>
</dbReference>
<feature type="domain" description="PAS" evidence="8">
    <location>
        <begin position="10"/>
        <end position="55"/>
    </location>
</feature>
<dbReference type="Proteomes" id="UP000593892">
    <property type="component" value="Chromosome"/>
</dbReference>
<evidence type="ECO:0000256" key="4">
    <source>
        <dbReference type="ARBA" id="ARBA00023125"/>
    </source>
</evidence>
<dbReference type="InterPro" id="IPR025944">
    <property type="entry name" value="Sigma_54_int_dom_CS"/>
</dbReference>
<dbReference type="InterPro" id="IPR027417">
    <property type="entry name" value="P-loop_NTPase"/>
</dbReference>
<dbReference type="InterPro" id="IPR002078">
    <property type="entry name" value="Sigma_54_int"/>
</dbReference>
<dbReference type="InterPro" id="IPR025943">
    <property type="entry name" value="Sigma_54_int_dom_ATP-bd_2"/>
</dbReference>
<dbReference type="RefSeq" id="WP_194451291.1">
    <property type="nucleotide sequence ID" value="NZ_CP063849.1"/>
</dbReference>
<keyword evidence="2" id="KW-0067">ATP-binding</keyword>
<keyword evidence="3" id="KW-0805">Transcription regulation</keyword>
<dbReference type="InterPro" id="IPR009057">
    <property type="entry name" value="Homeodomain-like_sf"/>
</dbReference>
<dbReference type="SMART" id="SM00091">
    <property type="entry name" value="PAS"/>
    <property type="match status" value="1"/>
</dbReference>
<dbReference type="Pfam" id="PF02954">
    <property type="entry name" value="HTH_8"/>
    <property type="match status" value="1"/>
</dbReference>
<dbReference type="InterPro" id="IPR002197">
    <property type="entry name" value="HTH_Fis"/>
</dbReference>
<organism evidence="9 10">
    <name type="scientific">Paludibaculum fermentans</name>
    <dbReference type="NCBI Taxonomy" id="1473598"/>
    <lineage>
        <taxon>Bacteria</taxon>
        <taxon>Pseudomonadati</taxon>
        <taxon>Acidobacteriota</taxon>
        <taxon>Terriglobia</taxon>
        <taxon>Bryobacterales</taxon>
        <taxon>Bryobacteraceae</taxon>
        <taxon>Paludibaculum</taxon>
    </lineage>
</organism>
<keyword evidence="4" id="KW-0238">DNA-binding</keyword>
<evidence type="ECO:0000256" key="1">
    <source>
        <dbReference type="ARBA" id="ARBA00022741"/>
    </source>
</evidence>
<keyword evidence="6" id="KW-0804">Transcription</keyword>
<dbReference type="PROSITE" id="PS00688">
    <property type="entry name" value="SIGMA54_INTERACT_3"/>
    <property type="match status" value="1"/>
</dbReference>
<dbReference type="PRINTS" id="PR01590">
    <property type="entry name" value="HTHFIS"/>
</dbReference>
<dbReference type="PANTHER" id="PTHR32071">
    <property type="entry name" value="TRANSCRIPTIONAL REGULATORY PROTEIN"/>
    <property type="match status" value="1"/>
</dbReference>
<accession>A0A7S7NTW2</accession>
<dbReference type="SUPFAM" id="SSF46689">
    <property type="entry name" value="Homeodomain-like"/>
    <property type="match status" value="1"/>
</dbReference>
<evidence type="ECO:0000259" key="7">
    <source>
        <dbReference type="PROSITE" id="PS50045"/>
    </source>
</evidence>
<evidence type="ECO:0000259" key="8">
    <source>
        <dbReference type="PROSITE" id="PS50112"/>
    </source>
</evidence>
<dbReference type="GO" id="GO:0005524">
    <property type="term" value="F:ATP binding"/>
    <property type="evidence" value="ECO:0007669"/>
    <property type="project" value="UniProtKB-KW"/>
</dbReference>
<dbReference type="InterPro" id="IPR058031">
    <property type="entry name" value="AAA_lid_NorR"/>
</dbReference>
<dbReference type="Pfam" id="PF25601">
    <property type="entry name" value="AAA_lid_14"/>
    <property type="match status" value="1"/>
</dbReference>
<dbReference type="PROSITE" id="PS50112">
    <property type="entry name" value="PAS"/>
    <property type="match status" value="1"/>
</dbReference>
<dbReference type="SUPFAM" id="SSF52540">
    <property type="entry name" value="P-loop containing nucleoside triphosphate hydrolases"/>
    <property type="match status" value="1"/>
</dbReference>